<evidence type="ECO:0000256" key="3">
    <source>
        <dbReference type="ARBA" id="ARBA00022679"/>
    </source>
</evidence>
<dbReference type="PROSITE" id="PS00794">
    <property type="entry name" value="HPPK"/>
    <property type="match status" value="1"/>
</dbReference>
<dbReference type="UniPathway" id="UPA00077">
    <property type="reaction ID" value="UER00155"/>
</dbReference>
<dbReference type="EMBL" id="CAEZYK010000004">
    <property type="protein sequence ID" value="CAB4713704.1"/>
    <property type="molecule type" value="Genomic_DNA"/>
</dbReference>
<organism evidence="11">
    <name type="scientific">freshwater metagenome</name>
    <dbReference type="NCBI Taxonomy" id="449393"/>
    <lineage>
        <taxon>unclassified sequences</taxon>
        <taxon>metagenomes</taxon>
        <taxon>ecological metagenomes</taxon>
    </lineage>
</organism>
<gene>
    <name evidence="9" type="ORF">UFOPK2683_00148</name>
    <name evidence="10" type="ORF">UFOPK3605_01315</name>
    <name evidence="11" type="ORF">UFOPK4121_01317</name>
</gene>
<dbReference type="GO" id="GO:0003848">
    <property type="term" value="F:2-amino-4-hydroxy-6-hydroxymethyldihydropteridine diphosphokinase activity"/>
    <property type="evidence" value="ECO:0007669"/>
    <property type="project" value="UniProtKB-EC"/>
</dbReference>
<keyword evidence="5" id="KW-0418">Kinase</keyword>
<evidence type="ECO:0000256" key="5">
    <source>
        <dbReference type="ARBA" id="ARBA00022777"/>
    </source>
</evidence>
<dbReference type="NCBIfam" id="TIGR01498">
    <property type="entry name" value="folK"/>
    <property type="match status" value="1"/>
</dbReference>
<dbReference type="PANTHER" id="PTHR43071:SF1">
    <property type="entry name" value="2-AMINO-4-HYDROXY-6-HYDROXYMETHYLDIHYDROPTERIDINE PYROPHOSPHOKINASE"/>
    <property type="match status" value="1"/>
</dbReference>
<evidence type="ECO:0000256" key="7">
    <source>
        <dbReference type="ARBA" id="ARBA00022909"/>
    </source>
</evidence>
<dbReference type="GO" id="GO:0005524">
    <property type="term" value="F:ATP binding"/>
    <property type="evidence" value="ECO:0007669"/>
    <property type="project" value="UniProtKB-KW"/>
</dbReference>
<dbReference type="GO" id="GO:0016301">
    <property type="term" value="F:kinase activity"/>
    <property type="evidence" value="ECO:0007669"/>
    <property type="project" value="UniProtKB-KW"/>
</dbReference>
<dbReference type="EMBL" id="CAFBPQ010000052">
    <property type="protein sequence ID" value="CAB5030495.1"/>
    <property type="molecule type" value="Genomic_DNA"/>
</dbReference>
<dbReference type="SUPFAM" id="SSF55083">
    <property type="entry name" value="6-hydroxymethyl-7,8-dihydropterin pyrophosphokinase, HPPK"/>
    <property type="match status" value="1"/>
</dbReference>
<dbReference type="Pfam" id="PF01288">
    <property type="entry name" value="HPPK"/>
    <property type="match status" value="1"/>
</dbReference>
<evidence type="ECO:0000313" key="11">
    <source>
        <dbReference type="EMBL" id="CAB5030495.1"/>
    </source>
</evidence>
<evidence type="ECO:0000313" key="10">
    <source>
        <dbReference type="EMBL" id="CAB4914185.1"/>
    </source>
</evidence>
<dbReference type="EC" id="2.7.6.3" evidence="2"/>
<name>A0A6J7RNW0_9ZZZZ</name>
<feature type="domain" description="7,8-dihydro-6-hydroxymethylpterin-pyrophosphokinase" evidence="8">
    <location>
        <begin position="89"/>
        <end position="100"/>
    </location>
</feature>
<dbReference type="Gene3D" id="3.30.70.560">
    <property type="entry name" value="7,8-Dihydro-6-hydroxymethylpterin-pyrophosphokinase HPPK"/>
    <property type="match status" value="1"/>
</dbReference>
<reference evidence="11" key="1">
    <citation type="submission" date="2020-05" db="EMBL/GenBank/DDBJ databases">
        <authorList>
            <person name="Chiriac C."/>
            <person name="Salcher M."/>
            <person name="Ghai R."/>
            <person name="Kavagutti S V."/>
        </authorList>
    </citation>
    <scope>NUCLEOTIDE SEQUENCE</scope>
</reference>
<evidence type="ECO:0000256" key="6">
    <source>
        <dbReference type="ARBA" id="ARBA00022840"/>
    </source>
</evidence>
<sequence>MTARVYLGLGSNLGNSLANLQSAVDGLSEAARITVREVSPVYSTEPVGGPEQPDYLNAVVAIDTDLSPQEVLALANEIENKGQRERTVHWGPRTLDVDVLLYGDLTVSEPDLVIPHPRMWERSFVVMPLFDIAPDLVTAKQLAQAGGEVVRIDLELVLR</sequence>
<accession>A0A6J7RNW0</accession>
<evidence type="ECO:0000256" key="2">
    <source>
        <dbReference type="ARBA" id="ARBA00013253"/>
    </source>
</evidence>
<dbReference type="InterPro" id="IPR035907">
    <property type="entry name" value="Hppk_sf"/>
</dbReference>
<keyword evidence="4" id="KW-0547">Nucleotide-binding</keyword>
<comment type="pathway">
    <text evidence="1">Cofactor biosynthesis; tetrahydrofolate biosynthesis; 2-amino-4-hydroxy-6-hydroxymethyl-7,8-dihydropteridine diphosphate from 7,8-dihydroneopterin triphosphate: step 4/4.</text>
</comment>
<dbReference type="AlphaFoldDB" id="A0A6J7RNW0"/>
<dbReference type="PANTHER" id="PTHR43071">
    <property type="entry name" value="2-AMINO-4-HYDROXY-6-HYDROXYMETHYLDIHYDROPTERIDINE PYROPHOSPHOKINASE"/>
    <property type="match status" value="1"/>
</dbReference>
<dbReference type="InterPro" id="IPR000550">
    <property type="entry name" value="Hppk"/>
</dbReference>
<dbReference type="GO" id="GO:0046656">
    <property type="term" value="P:folic acid biosynthetic process"/>
    <property type="evidence" value="ECO:0007669"/>
    <property type="project" value="UniProtKB-KW"/>
</dbReference>
<proteinExistence type="predicted"/>
<keyword evidence="7" id="KW-0289">Folate biosynthesis</keyword>
<evidence type="ECO:0000256" key="4">
    <source>
        <dbReference type="ARBA" id="ARBA00022741"/>
    </source>
</evidence>
<dbReference type="CDD" id="cd00483">
    <property type="entry name" value="HPPK"/>
    <property type="match status" value="1"/>
</dbReference>
<evidence type="ECO:0000256" key="1">
    <source>
        <dbReference type="ARBA" id="ARBA00005051"/>
    </source>
</evidence>
<keyword evidence="6" id="KW-0067">ATP-binding</keyword>
<dbReference type="EMBL" id="CAFBMM010000083">
    <property type="protein sequence ID" value="CAB4914185.1"/>
    <property type="molecule type" value="Genomic_DNA"/>
</dbReference>
<protein>
    <recommendedName>
        <fullName evidence="2">2-amino-4-hydroxy-6-hydroxymethyldihydropteridine diphosphokinase</fullName>
        <ecNumber evidence="2">2.7.6.3</ecNumber>
    </recommendedName>
</protein>
<evidence type="ECO:0000259" key="8">
    <source>
        <dbReference type="PROSITE" id="PS00794"/>
    </source>
</evidence>
<dbReference type="GO" id="GO:0046654">
    <property type="term" value="P:tetrahydrofolate biosynthetic process"/>
    <property type="evidence" value="ECO:0007669"/>
    <property type="project" value="UniProtKB-UniPathway"/>
</dbReference>
<evidence type="ECO:0000313" key="9">
    <source>
        <dbReference type="EMBL" id="CAB4713704.1"/>
    </source>
</evidence>
<keyword evidence="3" id="KW-0808">Transferase</keyword>